<dbReference type="NCBIfam" id="TIGR04396">
    <property type="entry name" value="surf_polysacc"/>
    <property type="match status" value="1"/>
</dbReference>
<dbReference type="KEGG" id="fer:FNB15_02990"/>
<name>A0A516GXN7_9PROT</name>
<reference evidence="1 2" key="1">
    <citation type="submission" date="2019-07" db="EMBL/GenBank/DDBJ databases">
        <title>Genome sequencing for Ferrovibrio sp. K5.</title>
        <authorList>
            <person name="Park S.-J."/>
        </authorList>
    </citation>
    <scope>NUCLEOTIDE SEQUENCE [LARGE SCALE GENOMIC DNA]</scope>
    <source>
        <strain evidence="1 2">K5</strain>
    </source>
</reference>
<organism evidence="1 2">
    <name type="scientific">Ferrovibrio terrae</name>
    <dbReference type="NCBI Taxonomy" id="2594003"/>
    <lineage>
        <taxon>Bacteria</taxon>
        <taxon>Pseudomonadati</taxon>
        <taxon>Pseudomonadota</taxon>
        <taxon>Alphaproteobacteria</taxon>
        <taxon>Rhodospirillales</taxon>
        <taxon>Rhodospirillaceae</taxon>
        <taxon>Ferrovibrio</taxon>
    </lineage>
</organism>
<sequence>MQRQFTNVAIPLETTARELNSKLMLSTALARKGFTVYFGTKDFILDASVRMGNVIYLDKGFHRGTSEPVYRQLKQAGCLVVSLDEENGVDFRDFHMLDNRMPDDFLPQMDLILLWGVAQDAHLRAKRKQYNPDRIRITGHPRFDLLKPYYHSLYHEKVDGIRRKYGEFILFNTNSKYSNNINGREAVIRNYGSRCAGLTSVWPMTISGWP</sequence>
<accession>A0A516GXN7</accession>
<dbReference type="RefSeq" id="WP_144067285.1">
    <property type="nucleotide sequence ID" value="NZ_CP041636.1"/>
</dbReference>
<dbReference type="InterPro" id="IPR030906">
    <property type="entry name" value="Surf_polysacc"/>
</dbReference>
<evidence type="ECO:0000313" key="1">
    <source>
        <dbReference type="EMBL" id="QDO96304.1"/>
    </source>
</evidence>
<dbReference type="AlphaFoldDB" id="A0A516GXN7"/>
<dbReference type="Proteomes" id="UP000317496">
    <property type="component" value="Chromosome"/>
</dbReference>
<protein>
    <submittedName>
        <fullName evidence="1">Uncharacterized protein</fullName>
    </submittedName>
</protein>
<dbReference type="EMBL" id="CP041636">
    <property type="protein sequence ID" value="QDO96304.1"/>
    <property type="molecule type" value="Genomic_DNA"/>
</dbReference>
<proteinExistence type="predicted"/>
<gene>
    <name evidence="1" type="ORF">FNB15_02990</name>
</gene>
<dbReference type="OrthoDB" id="5430637at2"/>
<evidence type="ECO:0000313" key="2">
    <source>
        <dbReference type="Proteomes" id="UP000317496"/>
    </source>
</evidence>
<keyword evidence="2" id="KW-1185">Reference proteome</keyword>